<dbReference type="HAMAP" id="MF_01445">
    <property type="entry name" value="TsaD"/>
    <property type="match status" value="1"/>
</dbReference>
<dbReference type="STRING" id="8078.ENSFHEP00000009415"/>
<dbReference type="Pfam" id="PF00814">
    <property type="entry name" value="TsaD"/>
    <property type="match status" value="1"/>
</dbReference>
<name>A0A3Q2PBP3_FUNHE</name>
<protein>
    <recommendedName>
        <fullName evidence="2">N(6)-L-threonylcarbamoyladenine synthase</fullName>
        <ecNumber evidence="2">2.3.1.234</ecNumber>
    </recommendedName>
</protein>
<dbReference type="CDD" id="cd24134">
    <property type="entry name" value="ASKHA_NBD_OSGEPL1_QRI7_euk"/>
    <property type="match status" value="1"/>
</dbReference>
<keyword evidence="3 10" id="KW-0808">Transferase</keyword>
<feature type="region of interest" description="Disordered" evidence="11">
    <location>
        <begin position="138"/>
        <end position="190"/>
    </location>
</feature>
<keyword evidence="14" id="KW-1185">Reference proteome</keyword>
<dbReference type="PANTHER" id="PTHR11735">
    <property type="entry name" value="TRNA N6-ADENOSINE THREONYLCARBAMOYLTRANSFERASE"/>
    <property type="match status" value="1"/>
</dbReference>
<evidence type="ECO:0000256" key="2">
    <source>
        <dbReference type="ARBA" id="ARBA00012156"/>
    </source>
</evidence>
<dbReference type="PRINTS" id="PR00789">
    <property type="entry name" value="OSIALOPTASE"/>
</dbReference>
<reference evidence="13" key="1">
    <citation type="submission" date="2025-08" db="UniProtKB">
        <authorList>
            <consortium name="Ensembl"/>
        </authorList>
    </citation>
    <scope>IDENTIFICATION</scope>
</reference>
<dbReference type="Ensembl" id="ENSFHET00000000521.1">
    <property type="protein sequence ID" value="ENSFHEP00000009415.1"/>
    <property type="gene ID" value="ENSFHEG00000010667.1"/>
</dbReference>
<dbReference type="InterPro" id="IPR017861">
    <property type="entry name" value="KAE1/TsaD"/>
</dbReference>
<evidence type="ECO:0000256" key="4">
    <source>
        <dbReference type="ARBA" id="ARBA00022694"/>
    </source>
</evidence>
<proteinExistence type="inferred from homology"/>
<dbReference type="AlphaFoldDB" id="A0A3Q2PBP3"/>
<dbReference type="PANTHER" id="PTHR11735:SF6">
    <property type="entry name" value="TRNA N6-ADENOSINE THREONYLCARBAMOYLTRANSFERASE, MITOCHONDRIAL"/>
    <property type="match status" value="1"/>
</dbReference>
<organism evidence="13 14">
    <name type="scientific">Fundulus heteroclitus</name>
    <name type="common">Killifish</name>
    <name type="synonym">Mummichog</name>
    <dbReference type="NCBI Taxonomy" id="8078"/>
    <lineage>
        <taxon>Eukaryota</taxon>
        <taxon>Metazoa</taxon>
        <taxon>Chordata</taxon>
        <taxon>Craniata</taxon>
        <taxon>Vertebrata</taxon>
        <taxon>Euteleostomi</taxon>
        <taxon>Actinopterygii</taxon>
        <taxon>Neopterygii</taxon>
        <taxon>Teleostei</taxon>
        <taxon>Neoteleostei</taxon>
        <taxon>Acanthomorphata</taxon>
        <taxon>Ovalentaria</taxon>
        <taxon>Atherinomorphae</taxon>
        <taxon>Cyprinodontiformes</taxon>
        <taxon>Fundulidae</taxon>
        <taxon>Fundulus</taxon>
    </lineage>
</organism>
<dbReference type="GO" id="GO:0061711">
    <property type="term" value="F:tRNA N(6)-L-threonylcarbamoyladenine synthase activity"/>
    <property type="evidence" value="ECO:0007669"/>
    <property type="project" value="UniProtKB-EC"/>
</dbReference>
<feature type="region of interest" description="Disordered" evidence="11">
    <location>
        <begin position="88"/>
        <end position="114"/>
    </location>
</feature>
<feature type="compositionally biased region" description="Basic residues" evidence="11">
    <location>
        <begin position="88"/>
        <end position="107"/>
    </location>
</feature>
<keyword evidence="5 10" id="KW-0479">Metal-binding</keyword>
<comment type="cofactor">
    <cofactor evidence="10">
        <name>a divalent metal cation</name>
        <dbReference type="ChEBI" id="CHEBI:60240"/>
    </cofactor>
    <text evidence="10">Binds 1 divalent metal cation per subunit.</text>
</comment>
<comment type="similarity">
    <text evidence="10">Belongs to the KAE1 / TsaD family.</text>
</comment>
<dbReference type="InterPro" id="IPR000905">
    <property type="entry name" value="Gcp-like_dom"/>
</dbReference>
<dbReference type="GeneTree" id="ENSGT00940000153744"/>
<dbReference type="GO" id="GO:0005739">
    <property type="term" value="C:mitochondrion"/>
    <property type="evidence" value="ECO:0007669"/>
    <property type="project" value="UniProtKB-SubCell"/>
</dbReference>
<keyword evidence="7 10" id="KW-0496">Mitochondrion</keyword>
<evidence type="ECO:0000256" key="8">
    <source>
        <dbReference type="ARBA" id="ARBA00023315"/>
    </source>
</evidence>
<evidence type="ECO:0000256" key="6">
    <source>
        <dbReference type="ARBA" id="ARBA00022946"/>
    </source>
</evidence>
<dbReference type="Gene3D" id="3.30.420.40">
    <property type="match status" value="2"/>
</dbReference>
<evidence type="ECO:0000256" key="7">
    <source>
        <dbReference type="ARBA" id="ARBA00023128"/>
    </source>
</evidence>
<dbReference type="InterPro" id="IPR043129">
    <property type="entry name" value="ATPase_NBD"/>
</dbReference>
<evidence type="ECO:0000259" key="12">
    <source>
        <dbReference type="Pfam" id="PF00814"/>
    </source>
</evidence>
<comment type="subcellular location">
    <subcellularLocation>
        <location evidence="1 10">Mitochondrion</location>
    </subcellularLocation>
</comment>
<dbReference type="GO" id="GO:0046872">
    <property type="term" value="F:metal ion binding"/>
    <property type="evidence" value="ECO:0007669"/>
    <property type="project" value="UniProtKB-KW"/>
</dbReference>
<evidence type="ECO:0000313" key="14">
    <source>
        <dbReference type="Proteomes" id="UP000265000"/>
    </source>
</evidence>
<keyword evidence="6" id="KW-0809">Transit peptide</keyword>
<keyword evidence="4 10" id="KW-0819">tRNA processing</keyword>
<dbReference type="Proteomes" id="UP000265000">
    <property type="component" value="Unplaced"/>
</dbReference>
<evidence type="ECO:0000256" key="3">
    <source>
        <dbReference type="ARBA" id="ARBA00022679"/>
    </source>
</evidence>
<feature type="compositionally biased region" description="Basic and acidic residues" evidence="11">
    <location>
        <begin position="156"/>
        <end position="166"/>
    </location>
</feature>
<evidence type="ECO:0000256" key="5">
    <source>
        <dbReference type="ARBA" id="ARBA00022723"/>
    </source>
</evidence>
<sequence length="635" mass="68671">SSVGGGGAVEDAADAGVDQRHGAHDARLPGDVEVVAGAEVRRRGTGAAAAPLALRHQLDGHHDGVTQRVVPSAVLTHGHDPLLRRVHHHRAHRLRPPPARRHAGRHGGGHEALHGGFLPGAEELALQRRRDPLVLVEGRGPAPARQLELGPGQRGARRDPHHERLAQRVPRVSGRGQQGRHAGLLHGRRVPGQAQQNLQRVRAGPVPPGPDPLDVLQAAERVEAVQPAHQPRRGLPVQDGRRERLHQLHLLRLRVRQHRVGRPGVGLGLATLPPLRLRLHGVAVLLSARQRKRTGGIIPTVAQQLHRENIQRVVQEALDRSGVAPAELSAVATTVKPGLALSLAVGLEFSQRFVRRHNKPFIPIHHMEAHALTVRMLHAVPFPFLVLLVSGGHSLLAVARGVDDFLLLGRTLDEAPGDTLDKVARRLSLRKHPRCATLSGGQAIELLAKDGDRRRFGFRTPMGQTTDCCFSFAGLRNQVTMLIKKTEAEEGVEEGTLLSQVSDIAAATQHTVASHLAKRTHRAVLFCKANGLLPADNPTLVLSGGVASNQYIRRALLIIAEATGLRLLCPPARFCTDNGPMIAWNGVERLREGRGILPPGVDVSYEPRAVLGLDLTAEVRAAAIRVPSIRMKIPD</sequence>
<evidence type="ECO:0000256" key="9">
    <source>
        <dbReference type="ARBA" id="ARBA00048117"/>
    </source>
</evidence>
<feature type="compositionally biased region" description="Basic and acidic residues" evidence="11">
    <location>
        <begin position="17"/>
        <end position="26"/>
    </location>
</feature>
<evidence type="ECO:0000256" key="11">
    <source>
        <dbReference type="SAM" id="MobiDB-lite"/>
    </source>
</evidence>
<dbReference type="FunFam" id="3.30.420.40:FF:000106">
    <property type="entry name" value="Probable tRNA N6-adenosine threonylcarbamoyltransferase, mitochondrial"/>
    <property type="match status" value="1"/>
</dbReference>
<feature type="region of interest" description="Disordered" evidence="11">
    <location>
        <begin position="1"/>
        <end position="26"/>
    </location>
</feature>
<evidence type="ECO:0000313" key="13">
    <source>
        <dbReference type="Ensembl" id="ENSFHEP00000009415.1"/>
    </source>
</evidence>
<comment type="function">
    <text evidence="10">Required for the formation of a threonylcarbamoyl group on adenosine at position 37 (t(6)A37) in mitochondrial tRNAs that read codons beginning with adenine. Probably involved in the transfer of the threonylcarbamoyl moiety of threonylcarbamoyl-AMP (TC-AMP) to the N6 group of A37. Involved in mitochondrial genome maintenance.</text>
</comment>
<comment type="catalytic activity">
    <reaction evidence="9 10">
        <text>L-threonylcarbamoyladenylate + adenosine(37) in tRNA = N(6)-L-threonylcarbamoyladenosine(37) in tRNA + AMP + H(+)</text>
        <dbReference type="Rhea" id="RHEA:37059"/>
        <dbReference type="Rhea" id="RHEA-COMP:10162"/>
        <dbReference type="Rhea" id="RHEA-COMP:10163"/>
        <dbReference type="ChEBI" id="CHEBI:15378"/>
        <dbReference type="ChEBI" id="CHEBI:73682"/>
        <dbReference type="ChEBI" id="CHEBI:74411"/>
        <dbReference type="ChEBI" id="CHEBI:74418"/>
        <dbReference type="ChEBI" id="CHEBI:456215"/>
        <dbReference type="EC" id="2.3.1.234"/>
    </reaction>
</comment>
<dbReference type="NCBIfam" id="TIGR00329">
    <property type="entry name" value="gcp_kae1"/>
    <property type="match status" value="1"/>
</dbReference>
<dbReference type="EC" id="2.3.1.234" evidence="2"/>
<evidence type="ECO:0000256" key="10">
    <source>
        <dbReference type="HAMAP-Rule" id="MF_03179"/>
    </source>
</evidence>
<dbReference type="SUPFAM" id="SSF53067">
    <property type="entry name" value="Actin-like ATPase domain"/>
    <property type="match status" value="2"/>
</dbReference>
<accession>A0A3Q2PBP3</accession>
<feature type="domain" description="Gcp-like" evidence="12">
    <location>
        <begin position="290"/>
        <end position="584"/>
    </location>
</feature>
<dbReference type="GO" id="GO:0002949">
    <property type="term" value="P:tRNA threonylcarbamoyladenosine modification"/>
    <property type="evidence" value="ECO:0007669"/>
    <property type="project" value="UniProtKB-UniRule"/>
</dbReference>
<keyword evidence="8 10" id="KW-0012">Acyltransferase</keyword>
<reference evidence="13" key="2">
    <citation type="submission" date="2025-09" db="UniProtKB">
        <authorList>
            <consortium name="Ensembl"/>
        </authorList>
    </citation>
    <scope>IDENTIFICATION</scope>
</reference>
<evidence type="ECO:0000256" key="1">
    <source>
        <dbReference type="ARBA" id="ARBA00004173"/>
    </source>
</evidence>
<dbReference type="InterPro" id="IPR022450">
    <property type="entry name" value="TsaD"/>
</dbReference>